<dbReference type="EMBL" id="UINC01006387">
    <property type="protein sequence ID" value="SVA27221.1"/>
    <property type="molecule type" value="Genomic_DNA"/>
</dbReference>
<feature type="domain" description="FlgD/Vpr Ig-like" evidence="1">
    <location>
        <begin position="176"/>
        <end position="234"/>
    </location>
</feature>
<dbReference type="NCBIfam" id="TIGR04183">
    <property type="entry name" value="Por_Secre_tail"/>
    <property type="match status" value="1"/>
</dbReference>
<dbReference type="Pfam" id="PF13860">
    <property type="entry name" value="FlgD_ig"/>
    <property type="match status" value="1"/>
</dbReference>
<reference evidence="2" key="1">
    <citation type="submission" date="2018-05" db="EMBL/GenBank/DDBJ databases">
        <authorList>
            <person name="Lanie J.A."/>
            <person name="Ng W.-L."/>
            <person name="Kazmierczak K.M."/>
            <person name="Andrzejewski T.M."/>
            <person name="Davidsen T.M."/>
            <person name="Wayne K.J."/>
            <person name="Tettelin H."/>
            <person name="Glass J.I."/>
            <person name="Rusch D."/>
            <person name="Podicherti R."/>
            <person name="Tsui H.-C.T."/>
            <person name="Winkler M.E."/>
        </authorList>
    </citation>
    <scope>NUCLEOTIDE SEQUENCE</scope>
</reference>
<proteinExistence type="predicted"/>
<sequence length="248" mass="28440">MTMKQFKKIINTCIVFLWMTTSLSAQGIGDFIGSWEGTETLESPTYSYDNRNIAINIMEGGNRVGFLIFNSSSDFLFNEDLDWAYHYFGFDKDNNEIIFIRRYITTLGLLGNEEIRYALVEWTPEHFVAEHISEDGDTYHTIRMDLNVLELDDLYPKQIRLSHNFPNPFNPSTTISVEIDNEVVGSLVIYNITGQVVKVIHQGTFSSGISNFHWNGNDVMGRPVSGGTYFYRLKTDGFSQSYKMVLLK</sequence>
<name>A0A381UHP2_9ZZZZ</name>
<dbReference type="InterPro" id="IPR025965">
    <property type="entry name" value="FlgD/Vpr_Ig-like"/>
</dbReference>
<evidence type="ECO:0000259" key="1">
    <source>
        <dbReference type="Pfam" id="PF13860"/>
    </source>
</evidence>
<organism evidence="2">
    <name type="scientific">marine metagenome</name>
    <dbReference type="NCBI Taxonomy" id="408172"/>
    <lineage>
        <taxon>unclassified sequences</taxon>
        <taxon>metagenomes</taxon>
        <taxon>ecological metagenomes</taxon>
    </lineage>
</organism>
<dbReference type="AlphaFoldDB" id="A0A381UHP2"/>
<gene>
    <name evidence="2" type="ORF">METZ01_LOCUS80075</name>
</gene>
<dbReference type="Gene3D" id="2.60.40.4070">
    <property type="match status" value="1"/>
</dbReference>
<accession>A0A381UHP2</accession>
<protein>
    <recommendedName>
        <fullName evidence="1">FlgD/Vpr Ig-like domain-containing protein</fullName>
    </recommendedName>
</protein>
<evidence type="ECO:0000313" key="2">
    <source>
        <dbReference type="EMBL" id="SVA27221.1"/>
    </source>
</evidence>
<dbReference type="InterPro" id="IPR026444">
    <property type="entry name" value="Secre_tail"/>
</dbReference>